<reference evidence="1" key="1">
    <citation type="submission" date="2001-07" db="EMBL/GenBank/DDBJ databases">
        <title>Oryza sativa nipponbare(GA3) genomic DNA, chromosome 8, BAC clone:OJ1119_C05.</title>
        <authorList>
            <person name="Sasaki T."/>
            <person name="Matsumoto T."/>
            <person name="Yamamoto K."/>
        </authorList>
    </citation>
    <scope>NUCLEOTIDE SEQUENCE</scope>
</reference>
<protein>
    <submittedName>
        <fullName evidence="2">Uncharacterized protein</fullName>
    </submittedName>
</protein>
<proteinExistence type="predicted"/>
<dbReference type="EMBL" id="AP003875">
    <property type="protein sequence ID" value="BAD11563.1"/>
    <property type="molecule type" value="Genomic_DNA"/>
</dbReference>
<organism evidence="2 3">
    <name type="scientific">Oryza sativa subsp. japonica</name>
    <name type="common">Rice</name>
    <dbReference type="NCBI Taxonomy" id="39947"/>
    <lineage>
        <taxon>Eukaryota</taxon>
        <taxon>Viridiplantae</taxon>
        <taxon>Streptophyta</taxon>
        <taxon>Embryophyta</taxon>
        <taxon>Tracheophyta</taxon>
        <taxon>Spermatophyta</taxon>
        <taxon>Magnoliopsida</taxon>
        <taxon>Liliopsida</taxon>
        <taxon>Poales</taxon>
        <taxon>Poaceae</taxon>
        <taxon>BOP clade</taxon>
        <taxon>Oryzoideae</taxon>
        <taxon>Oryzeae</taxon>
        <taxon>Oryzinae</taxon>
        <taxon>Oryza</taxon>
        <taxon>Oryza sativa</taxon>
    </lineage>
</organism>
<reference evidence="3" key="4">
    <citation type="journal article" date="2008" name="Nucleic Acids Res.">
        <title>The rice annotation project database (RAP-DB): 2008 update.</title>
        <authorList>
            <consortium name="The rice annotation project (RAP)"/>
        </authorList>
    </citation>
    <scope>GENOME REANNOTATION</scope>
    <source>
        <strain evidence="3">cv. Nipponbare</strain>
    </source>
</reference>
<gene>
    <name evidence="1" type="ORF">OJ1119_C05.31</name>
    <name evidence="2" type="ORF">OJ1734_E04.10</name>
</gene>
<accession>Q6ZJ92</accession>
<reference evidence="2" key="2">
    <citation type="submission" date="2001-07" db="EMBL/GenBank/DDBJ databases">
        <title>Oryza sativa nipponbare(GA3) genomic DNA, chromosome 8, BAC clone:OJ1734_E04.</title>
        <authorList>
            <person name="Sasaki T."/>
            <person name="Matsumoto T."/>
            <person name="Yamamoto K."/>
        </authorList>
    </citation>
    <scope>NUCLEOTIDE SEQUENCE</scope>
</reference>
<sequence length="101" mass="11231">MEETVEAEPDPQGEWLRRCSIQPSMQHLTAEIHHRIRSWQRKQAGIGAVGGGSRIALDGEEVHEEEQLLASVCPCRRVLPCCGGAQGGLALAQRQRRHRRG</sequence>
<evidence type="ECO:0000313" key="3">
    <source>
        <dbReference type="Proteomes" id="UP000000763"/>
    </source>
</evidence>
<evidence type="ECO:0000313" key="1">
    <source>
        <dbReference type="EMBL" id="BAD11563.1"/>
    </source>
</evidence>
<dbReference type="Proteomes" id="UP000000763">
    <property type="component" value="Chromosome 8"/>
</dbReference>
<dbReference type="AlphaFoldDB" id="Q6ZJ92"/>
<evidence type="ECO:0000313" key="2">
    <source>
        <dbReference type="EMBL" id="BAD12848.1"/>
    </source>
</evidence>
<dbReference type="EMBL" id="AP003919">
    <property type="protein sequence ID" value="BAD12848.1"/>
    <property type="molecule type" value="Genomic_DNA"/>
</dbReference>
<name>Q6ZJ92_ORYSJ</name>
<reference evidence="3" key="3">
    <citation type="journal article" date="2005" name="Nature">
        <title>The map-based sequence of the rice genome.</title>
        <authorList>
            <consortium name="International rice genome sequencing project (IRGSP)"/>
            <person name="Matsumoto T."/>
            <person name="Wu J."/>
            <person name="Kanamori H."/>
            <person name="Katayose Y."/>
            <person name="Fujisawa M."/>
            <person name="Namiki N."/>
            <person name="Mizuno H."/>
            <person name="Yamamoto K."/>
            <person name="Antonio B.A."/>
            <person name="Baba T."/>
            <person name="Sakata K."/>
            <person name="Nagamura Y."/>
            <person name="Aoki H."/>
            <person name="Arikawa K."/>
            <person name="Arita K."/>
            <person name="Bito T."/>
            <person name="Chiden Y."/>
            <person name="Fujitsuka N."/>
            <person name="Fukunaka R."/>
            <person name="Hamada M."/>
            <person name="Harada C."/>
            <person name="Hayashi A."/>
            <person name="Hijishita S."/>
            <person name="Honda M."/>
            <person name="Hosokawa S."/>
            <person name="Ichikawa Y."/>
            <person name="Idonuma A."/>
            <person name="Iijima M."/>
            <person name="Ikeda M."/>
            <person name="Ikeno M."/>
            <person name="Ito K."/>
            <person name="Ito S."/>
            <person name="Ito T."/>
            <person name="Ito Y."/>
            <person name="Ito Y."/>
            <person name="Iwabuchi A."/>
            <person name="Kamiya K."/>
            <person name="Karasawa W."/>
            <person name="Kurita K."/>
            <person name="Katagiri S."/>
            <person name="Kikuta A."/>
            <person name="Kobayashi H."/>
            <person name="Kobayashi N."/>
            <person name="Machita K."/>
            <person name="Maehara T."/>
            <person name="Masukawa M."/>
            <person name="Mizubayashi T."/>
            <person name="Mukai Y."/>
            <person name="Nagasaki H."/>
            <person name="Nagata Y."/>
            <person name="Naito S."/>
            <person name="Nakashima M."/>
            <person name="Nakama Y."/>
            <person name="Nakamichi Y."/>
            <person name="Nakamura M."/>
            <person name="Meguro A."/>
            <person name="Negishi M."/>
            <person name="Ohta I."/>
            <person name="Ohta T."/>
            <person name="Okamoto M."/>
            <person name="Ono N."/>
            <person name="Saji S."/>
            <person name="Sakaguchi M."/>
            <person name="Sakai K."/>
            <person name="Shibata M."/>
            <person name="Shimokawa T."/>
            <person name="Song J."/>
            <person name="Takazaki Y."/>
            <person name="Terasawa K."/>
            <person name="Tsugane M."/>
            <person name="Tsuji K."/>
            <person name="Ueda S."/>
            <person name="Waki K."/>
            <person name="Yamagata H."/>
            <person name="Yamamoto M."/>
            <person name="Yamamoto S."/>
            <person name="Yamane H."/>
            <person name="Yoshiki S."/>
            <person name="Yoshihara R."/>
            <person name="Yukawa K."/>
            <person name="Zhong H."/>
            <person name="Yano M."/>
            <person name="Yuan Q."/>
            <person name="Ouyang S."/>
            <person name="Liu J."/>
            <person name="Jones K.M."/>
            <person name="Gansberger K."/>
            <person name="Moffat K."/>
            <person name="Hill J."/>
            <person name="Bera J."/>
            <person name="Fadrosh D."/>
            <person name="Jin S."/>
            <person name="Johri S."/>
            <person name="Kim M."/>
            <person name="Overton L."/>
            <person name="Reardon M."/>
            <person name="Tsitrin T."/>
            <person name="Vuong H."/>
            <person name="Weaver B."/>
            <person name="Ciecko A."/>
            <person name="Tallon L."/>
            <person name="Jackson J."/>
            <person name="Pai G."/>
            <person name="Aken S.V."/>
            <person name="Utterback T."/>
            <person name="Reidmuller S."/>
            <person name="Feldblyum T."/>
            <person name="Hsiao J."/>
            <person name="Zismann V."/>
            <person name="Iobst S."/>
            <person name="de Vazeille A.R."/>
            <person name="Buell C.R."/>
            <person name="Ying K."/>
            <person name="Li Y."/>
            <person name="Lu T."/>
            <person name="Huang Y."/>
            <person name="Zhao Q."/>
            <person name="Feng Q."/>
            <person name="Zhang L."/>
            <person name="Zhu J."/>
            <person name="Weng Q."/>
            <person name="Mu J."/>
            <person name="Lu Y."/>
            <person name="Fan D."/>
            <person name="Liu Y."/>
            <person name="Guan J."/>
            <person name="Zhang Y."/>
            <person name="Yu S."/>
            <person name="Liu X."/>
            <person name="Zhang Y."/>
            <person name="Hong G."/>
            <person name="Han B."/>
            <person name="Choisne N."/>
            <person name="Demange N."/>
            <person name="Orjeda G."/>
            <person name="Samain S."/>
            <person name="Cattolico L."/>
            <person name="Pelletier E."/>
            <person name="Couloux A."/>
            <person name="Segurens B."/>
            <person name="Wincker P."/>
            <person name="D'Hont A."/>
            <person name="Scarpelli C."/>
            <person name="Weissenbach J."/>
            <person name="Salanoubat M."/>
            <person name="Quetier F."/>
            <person name="Yu Y."/>
            <person name="Kim H.R."/>
            <person name="Rambo T."/>
            <person name="Currie J."/>
            <person name="Collura K."/>
            <person name="Luo M."/>
            <person name="Yang T."/>
            <person name="Ammiraju J.S.S."/>
            <person name="Engler F."/>
            <person name="Soderlund C."/>
            <person name="Wing R.A."/>
            <person name="Palmer L.E."/>
            <person name="de la Bastide M."/>
            <person name="Spiegel L."/>
            <person name="Nascimento L."/>
            <person name="Zutavern T."/>
            <person name="O'Shaughnessy A."/>
            <person name="Dike S."/>
            <person name="Dedhia N."/>
            <person name="Preston R."/>
            <person name="Balija V."/>
            <person name="McCombie W.R."/>
            <person name="Chow T."/>
            <person name="Chen H."/>
            <person name="Chung M."/>
            <person name="Chen C."/>
            <person name="Shaw J."/>
            <person name="Wu H."/>
            <person name="Hsiao K."/>
            <person name="Chao Y."/>
            <person name="Chu M."/>
            <person name="Cheng C."/>
            <person name="Hour A."/>
            <person name="Lee P."/>
            <person name="Lin S."/>
            <person name="Lin Y."/>
            <person name="Liou J."/>
            <person name="Liu S."/>
            <person name="Hsing Y."/>
            <person name="Raghuvanshi S."/>
            <person name="Mohanty A."/>
            <person name="Bharti A.K."/>
            <person name="Gaur A."/>
            <person name="Gupta V."/>
            <person name="Kumar D."/>
            <person name="Ravi V."/>
            <person name="Vij S."/>
            <person name="Kapur A."/>
            <person name="Khurana P."/>
            <person name="Khurana P."/>
            <person name="Khurana J.P."/>
            <person name="Tyagi A.K."/>
            <person name="Gaikwad K."/>
            <person name="Singh A."/>
            <person name="Dalal V."/>
            <person name="Srivastava S."/>
            <person name="Dixit A."/>
            <person name="Pal A.K."/>
            <person name="Ghazi I.A."/>
            <person name="Yadav M."/>
            <person name="Pandit A."/>
            <person name="Bhargava A."/>
            <person name="Sureshbabu K."/>
            <person name="Batra K."/>
            <person name="Sharma T.R."/>
            <person name="Mohapatra T."/>
            <person name="Singh N.K."/>
            <person name="Messing J."/>
            <person name="Nelson A.B."/>
            <person name="Fuks G."/>
            <person name="Kavchok S."/>
            <person name="Keizer G."/>
            <person name="Linton E."/>
            <person name="Llaca V."/>
            <person name="Song R."/>
            <person name="Tanyolac B."/>
            <person name="Young S."/>
            <person name="Ho-Il K."/>
            <person name="Hahn J.H."/>
            <person name="Sangsakoo G."/>
            <person name="Vanavichit A."/>
            <person name="de Mattos Luiz.A.T."/>
            <person name="Zimmer P.D."/>
            <person name="Malone G."/>
            <person name="Dellagostin O."/>
            <person name="de Oliveira A.C."/>
            <person name="Bevan M."/>
            <person name="Bancroft I."/>
            <person name="Minx P."/>
            <person name="Cordum H."/>
            <person name="Wilson R."/>
            <person name="Cheng Z."/>
            <person name="Jin W."/>
            <person name="Jiang J."/>
            <person name="Leong S.A."/>
            <person name="Iwama H."/>
            <person name="Gojobori T."/>
            <person name="Itoh T."/>
            <person name="Niimura Y."/>
            <person name="Fujii Y."/>
            <person name="Habara T."/>
            <person name="Sakai H."/>
            <person name="Sato Y."/>
            <person name="Wilson G."/>
            <person name="Kumar K."/>
            <person name="McCouch S."/>
            <person name="Juretic N."/>
            <person name="Hoen D."/>
            <person name="Wright S."/>
            <person name="Bruskiewich R."/>
            <person name="Bureau T."/>
            <person name="Miyao A."/>
            <person name="Hirochika H."/>
            <person name="Nishikawa T."/>
            <person name="Kadowaki K."/>
            <person name="Sugiura M."/>
            <person name="Burr B."/>
            <person name="Sasaki T."/>
        </authorList>
    </citation>
    <scope>NUCLEOTIDE SEQUENCE [LARGE SCALE GENOMIC DNA]</scope>
    <source>
        <strain evidence="3">cv. Nipponbare</strain>
    </source>
</reference>